<evidence type="ECO:0000313" key="2">
    <source>
        <dbReference type="Proteomes" id="UP000321258"/>
    </source>
</evidence>
<dbReference type="EMBL" id="BJZT01000014">
    <property type="protein sequence ID" value="GEO99237.1"/>
    <property type="molecule type" value="Genomic_DNA"/>
</dbReference>
<dbReference type="AlphaFoldDB" id="A0A512INF1"/>
<organism evidence="1 2">
    <name type="scientific">Methylobacterium haplocladii</name>
    <dbReference type="NCBI Taxonomy" id="1176176"/>
    <lineage>
        <taxon>Bacteria</taxon>
        <taxon>Pseudomonadati</taxon>
        <taxon>Pseudomonadota</taxon>
        <taxon>Alphaproteobacteria</taxon>
        <taxon>Hyphomicrobiales</taxon>
        <taxon>Methylobacteriaceae</taxon>
        <taxon>Methylobacterium</taxon>
    </lineage>
</organism>
<dbReference type="Proteomes" id="UP000321258">
    <property type="component" value="Unassembled WGS sequence"/>
</dbReference>
<evidence type="ECO:0000313" key="1">
    <source>
        <dbReference type="EMBL" id="GEO99237.1"/>
    </source>
</evidence>
<name>A0A512INF1_9HYPH</name>
<reference evidence="1 2" key="1">
    <citation type="submission" date="2019-07" db="EMBL/GenBank/DDBJ databases">
        <title>Whole genome shotgun sequence of Methylobacterium haplocladii NBRC 107714.</title>
        <authorList>
            <person name="Hosoyama A."/>
            <person name="Uohara A."/>
            <person name="Ohji S."/>
            <person name="Ichikawa N."/>
        </authorList>
    </citation>
    <scope>NUCLEOTIDE SEQUENCE [LARGE SCALE GENOMIC DNA]</scope>
    <source>
        <strain evidence="1 2">NBRC 107714</strain>
    </source>
</reference>
<sequence length="66" mass="7724">MTCRHPVWEVILNTAERRKIEAVIELCREARERLQPNAPFRLRVLLDMTLLELGKELARLNGDRAV</sequence>
<comment type="caution">
    <text evidence="1">The sequence shown here is derived from an EMBL/GenBank/DDBJ whole genome shotgun (WGS) entry which is preliminary data.</text>
</comment>
<proteinExistence type="predicted"/>
<protein>
    <submittedName>
        <fullName evidence="1">Uncharacterized protein</fullName>
    </submittedName>
</protein>
<gene>
    <name evidence="1" type="ORF">MHA02_16250</name>
</gene>
<keyword evidence="2" id="KW-1185">Reference proteome</keyword>
<accession>A0A512INF1</accession>